<dbReference type="EMBL" id="JBHUIR010000054">
    <property type="protein sequence ID" value="MFD2260822.1"/>
    <property type="molecule type" value="Genomic_DNA"/>
</dbReference>
<dbReference type="PRINTS" id="PR00413">
    <property type="entry name" value="HADHALOGNASE"/>
</dbReference>
<dbReference type="SFLD" id="SFLDG01129">
    <property type="entry name" value="C1.5:_HAD__Beta-PGM__Phosphata"/>
    <property type="match status" value="1"/>
</dbReference>
<dbReference type="InterPro" id="IPR006439">
    <property type="entry name" value="HAD-SF_hydro_IA"/>
</dbReference>
<organism evidence="1 2">
    <name type="scientific">Chelativorans composti</name>
    <dbReference type="NCBI Taxonomy" id="768533"/>
    <lineage>
        <taxon>Bacteria</taxon>
        <taxon>Pseudomonadati</taxon>
        <taxon>Pseudomonadota</taxon>
        <taxon>Alphaproteobacteria</taxon>
        <taxon>Hyphomicrobiales</taxon>
        <taxon>Phyllobacteriaceae</taxon>
        <taxon>Chelativorans</taxon>
    </lineage>
</organism>
<evidence type="ECO:0000313" key="2">
    <source>
        <dbReference type="Proteomes" id="UP001597373"/>
    </source>
</evidence>
<dbReference type="CDD" id="cd07505">
    <property type="entry name" value="HAD_BPGM-like"/>
    <property type="match status" value="1"/>
</dbReference>
<dbReference type="InterPro" id="IPR041492">
    <property type="entry name" value="HAD_2"/>
</dbReference>
<dbReference type="Gene3D" id="1.10.150.240">
    <property type="entry name" value="Putative phosphatase, domain 2"/>
    <property type="match status" value="1"/>
</dbReference>
<protein>
    <submittedName>
        <fullName evidence="1">HAD family hydrolase</fullName>
    </submittedName>
</protein>
<comment type="caution">
    <text evidence="1">The sequence shown here is derived from an EMBL/GenBank/DDBJ whole genome shotgun (WGS) entry which is preliminary data.</text>
</comment>
<evidence type="ECO:0000313" key="1">
    <source>
        <dbReference type="EMBL" id="MFD2260822.1"/>
    </source>
</evidence>
<dbReference type="NCBIfam" id="TIGR01509">
    <property type="entry name" value="HAD-SF-IA-v3"/>
    <property type="match status" value="1"/>
</dbReference>
<keyword evidence="1" id="KW-0378">Hydrolase</keyword>
<proteinExistence type="predicted"/>
<dbReference type="Proteomes" id="UP001597373">
    <property type="component" value="Unassembled WGS sequence"/>
</dbReference>
<dbReference type="InterPro" id="IPR023198">
    <property type="entry name" value="PGP-like_dom2"/>
</dbReference>
<dbReference type="InterPro" id="IPR023214">
    <property type="entry name" value="HAD_sf"/>
</dbReference>
<dbReference type="SFLD" id="SFLDG01135">
    <property type="entry name" value="C1.5.6:_HAD__Beta-PGM__Phospha"/>
    <property type="match status" value="1"/>
</dbReference>
<dbReference type="PANTHER" id="PTHR18901">
    <property type="entry name" value="2-DEOXYGLUCOSE-6-PHOSPHATE PHOSPHATASE 2"/>
    <property type="match status" value="1"/>
</dbReference>
<dbReference type="PANTHER" id="PTHR18901:SF38">
    <property type="entry name" value="PSEUDOURIDINE-5'-PHOSPHATASE"/>
    <property type="match status" value="1"/>
</dbReference>
<dbReference type="SUPFAM" id="SSF56784">
    <property type="entry name" value="HAD-like"/>
    <property type="match status" value="1"/>
</dbReference>
<accession>A0ABW5DI85</accession>
<dbReference type="GO" id="GO:0016787">
    <property type="term" value="F:hydrolase activity"/>
    <property type="evidence" value="ECO:0007669"/>
    <property type="project" value="UniProtKB-KW"/>
</dbReference>
<keyword evidence="2" id="KW-1185">Reference proteome</keyword>
<sequence length="231" mass="25724">MSFKNQLLTEPVEAVVFDMDGTLIDSEAVFRSALFTTCAELGFEMTDEVHLAIVGGTAEHTKRVLFDAFGTSFPFEEFVERCTHHMEAELEQNPMRVKHGARDLLSFLNERGVPMAVATSSRQIHASKHLGRVGLLPFFRTLVTRDDVRNPKPHPEPYLTAAQRLNVHPSRCIAFEDSPFGVMAATSAGMRTFLVPDLTRPTEDIASRCAAVLENLAHALDHIAEMFEARV</sequence>
<dbReference type="InterPro" id="IPR036412">
    <property type="entry name" value="HAD-like_sf"/>
</dbReference>
<dbReference type="RefSeq" id="WP_345098096.1">
    <property type="nucleotide sequence ID" value="NZ_BAABGS010000012.1"/>
</dbReference>
<reference evidence="2" key="1">
    <citation type="journal article" date="2019" name="Int. J. Syst. Evol. Microbiol.">
        <title>The Global Catalogue of Microorganisms (GCM) 10K type strain sequencing project: providing services to taxonomists for standard genome sequencing and annotation.</title>
        <authorList>
            <consortium name="The Broad Institute Genomics Platform"/>
            <consortium name="The Broad Institute Genome Sequencing Center for Infectious Disease"/>
            <person name="Wu L."/>
            <person name="Ma J."/>
        </authorList>
    </citation>
    <scope>NUCLEOTIDE SEQUENCE [LARGE SCALE GENOMIC DNA]</scope>
    <source>
        <strain evidence="2">KCTC 23707</strain>
    </source>
</reference>
<gene>
    <name evidence="1" type="ORF">ACFSMZ_13790</name>
</gene>
<dbReference type="Pfam" id="PF13419">
    <property type="entry name" value="HAD_2"/>
    <property type="match status" value="1"/>
</dbReference>
<dbReference type="SFLD" id="SFLDS00003">
    <property type="entry name" value="Haloacid_Dehalogenase"/>
    <property type="match status" value="1"/>
</dbReference>
<name>A0ABW5DI85_9HYPH</name>
<dbReference type="Gene3D" id="3.40.50.1000">
    <property type="entry name" value="HAD superfamily/HAD-like"/>
    <property type="match status" value="1"/>
</dbReference>